<dbReference type="OrthoDB" id="10267976at2759"/>
<feature type="domain" description="MmgE/PrpD N-terminal" evidence="2">
    <location>
        <begin position="42"/>
        <end position="274"/>
    </location>
</feature>
<dbReference type="Gene3D" id="1.10.4100.10">
    <property type="entry name" value="2-methylcitrate dehydratase PrpD"/>
    <property type="match status" value="1"/>
</dbReference>
<dbReference type="InterPro" id="IPR045337">
    <property type="entry name" value="MmgE_PrpD_C"/>
</dbReference>
<evidence type="ECO:0000313" key="5">
    <source>
        <dbReference type="Proteomes" id="UP000193986"/>
    </source>
</evidence>
<dbReference type="InterPro" id="IPR045336">
    <property type="entry name" value="MmgE_PrpD_N"/>
</dbReference>
<gene>
    <name evidence="4" type="ORF">BCR39DRAFT_163896</name>
</gene>
<protein>
    <recommendedName>
        <fullName evidence="6">MmgE/PrpD family protein</fullName>
    </recommendedName>
</protein>
<dbReference type="InterPro" id="IPR005656">
    <property type="entry name" value="MmgE_PrpD"/>
</dbReference>
<evidence type="ECO:0008006" key="6">
    <source>
        <dbReference type="Google" id="ProtNLM"/>
    </source>
</evidence>
<dbReference type="Pfam" id="PF19305">
    <property type="entry name" value="MmgE_PrpD_C"/>
    <property type="match status" value="1"/>
</dbReference>
<dbReference type="PANTHER" id="PTHR16943">
    <property type="entry name" value="2-METHYLCITRATE DEHYDRATASE-RELATED"/>
    <property type="match status" value="1"/>
</dbReference>
<proteinExistence type="inferred from homology"/>
<keyword evidence="5" id="KW-1185">Reference proteome</keyword>
<dbReference type="EMBL" id="MCFC01000023">
    <property type="protein sequence ID" value="ORY29826.1"/>
    <property type="molecule type" value="Genomic_DNA"/>
</dbReference>
<dbReference type="Gene3D" id="3.30.1330.120">
    <property type="entry name" value="2-methylcitrate dehydratase PrpD"/>
    <property type="match status" value="1"/>
</dbReference>
<evidence type="ECO:0000259" key="3">
    <source>
        <dbReference type="Pfam" id="PF19305"/>
    </source>
</evidence>
<dbReference type="AlphaFoldDB" id="A0A1Y2B539"/>
<evidence type="ECO:0000259" key="2">
    <source>
        <dbReference type="Pfam" id="PF03972"/>
    </source>
</evidence>
<organism evidence="4 5">
    <name type="scientific">Naematelia encephala</name>
    <dbReference type="NCBI Taxonomy" id="71784"/>
    <lineage>
        <taxon>Eukaryota</taxon>
        <taxon>Fungi</taxon>
        <taxon>Dikarya</taxon>
        <taxon>Basidiomycota</taxon>
        <taxon>Agaricomycotina</taxon>
        <taxon>Tremellomycetes</taxon>
        <taxon>Tremellales</taxon>
        <taxon>Naemateliaceae</taxon>
        <taxon>Naematelia</taxon>
    </lineage>
</organism>
<dbReference type="Pfam" id="PF03972">
    <property type="entry name" value="MmgE_PrpD_N"/>
    <property type="match status" value="1"/>
</dbReference>
<dbReference type="SUPFAM" id="SSF103378">
    <property type="entry name" value="2-methylcitrate dehydratase PrpD"/>
    <property type="match status" value="1"/>
</dbReference>
<name>A0A1Y2B539_9TREE</name>
<comment type="similarity">
    <text evidence="1">Belongs to the PrpD family.</text>
</comment>
<dbReference type="Proteomes" id="UP000193986">
    <property type="component" value="Unassembled WGS sequence"/>
</dbReference>
<dbReference type="InParanoid" id="A0A1Y2B539"/>
<reference evidence="4 5" key="1">
    <citation type="submission" date="2016-07" db="EMBL/GenBank/DDBJ databases">
        <title>Pervasive Adenine N6-methylation of Active Genes in Fungi.</title>
        <authorList>
            <consortium name="DOE Joint Genome Institute"/>
            <person name="Mondo S.J."/>
            <person name="Dannebaum R.O."/>
            <person name="Kuo R.C."/>
            <person name="Labutti K."/>
            <person name="Haridas S."/>
            <person name="Kuo A."/>
            <person name="Salamov A."/>
            <person name="Ahrendt S.R."/>
            <person name="Lipzen A."/>
            <person name="Sullivan W."/>
            <person name="Andreopoulos W.B."/>
            <person name="Clum A."/>
            <person name="Lindquist E."/>
            <person name="Daum C."/>
            <person name="Ramamoorthy G.K."/>
            <person name="Gryganskyi A."/>
            <person name="Culley D."/>
            <person name="Magnuson J.K."/>
            <person name="James T.Y."/>
            <person name="O'Malley M.A."/>
            <person name="Stajich J.E."/>
            <person name="Spatafora J.W."/>
            <person name="Visel A."/>
            <person name="Grigoriev I.V."/>
        </authorList>
    </citation>
    <scope>NUCLEOTIDE SEQUENCE [LARGE SCALE GENOMIC DNA]</scope>
    <source>
        <strain evidence="4 5">68-887.2</strain>
    </source>
</reference>
<accession>A0A1Y2B539</accession>
<sequence>MPIADTDQPHVLVKDNSLVDVGMAKPDSNSNNHLEMDGPTHRLAHWATTLPRERTVEVQSEAVDGFKDLMICMIGGSAEPTARTAANAAAQTGTGPCTIIGDAAGRKTSAAWAAFANGAAAHILDFDDSFGPLQGHVSVTIIPALLALAEEQHASGSDLLDAFVVGVEAAAIIGRANTTTYNVGWHNTAVIGVVATAVACARLLRLNTRQVVSAIGVAVSSSSGNMSQNGYDVKSLQPAFAARDGLFAAVLARSGIVGGPETLAGPMGFSSLYSPMGEGAAERYVIPRHDQPLSIVDPGIIYKPYACCGDMHRAIDAAFNLVIDHDIQSQDVQAVDIALPFNSVRNLPYVRPTNSAQARFCVPYNLALVFFNRQITLSDYDDVSLNRQNILDFIPKVTLRVIPDSENSPHTTYLDFPNEVTVILHSGKVYRQSQMVRKGDRKNPMSPKDWKGKIDGCLRRTLSPERAAAVLRCIEGSADLNDVGELTVLLRGIA</sequence>
<evidence type="ECO:0000313" key="4">
    <source>
        <dbReference type="EMBL" id="ORY29826.1"/>
    </source>
</evidence>
<comment type="caution">
    <text evidence="4">The sequence shown here is derived from an EMBL/GenBank/DDBJ whole genome shotgun (WGS) entry which is preliminary data.</text>
</comment>
<evidence type="ECO:0000256" key="1">
    <source>
        <dbReference type="ARBA" id="ARBA00006174"/>
    </source>
</evidence>
<dbReference type="PANTHER" id="PTHR16943:SF8">
    <property type="entry name" value="2-METHYLCITRATE DEHYDRATASE"/>
    <property type="match status" value="1"/>
</dbReference>
<dbReference type="GO" id="GO:0016829">
    <property type="term" value="F:lyase activity"/>
    <property type="evidence" value="ECO:0007669"/>
    <property type="project" value="InterPro"/>
</dbReference>
<feature type="domain" description="MmgE/PrpD C-terminal" evidence="3">
    <location>
        <begin position="305"/>
        <end position="468"/>
    </location>
</feature>
<dbReference type="InterPro" id="IPR036148">
    <property type="entry name" value="MmgE/PrpD_sf"/>
</dbReference>
<dbReference type="InterPro" id="IPR042188">
    <property type="entry name" value="MmgE/PrpD_sf_2"/>
</dbReference>
<dbReference type="STRING" id="71784.A0A1Y2B539"/>
<dbReference type="InterPro" id="IPR042183">
    <property type="entry name" value="MmgE/PrpD_sf_1"/>
</dbReference>